<dbReference type="Pfam" id="PF23598">
    <property type="entry name" value="LRR_14"/>
    <property type="match status" value="1"/>
</dbReference>
<accession>A0A7J7GT20</accession>
<dbReference type="PANTHER" id="PTHR24359">
    <property type="entry name" value="SERINE/THREONINE-PROTEIN KINASE SBK1"/>
    <property type="match status" value="1"/>
</dbReference>
<evidence type="ECO:0000313" key="4">
    <source>
        <dbReference type="EMBL" id="KAF5943325.1"/>
    </source>
</evidence>
<organism evidence="4 5">
    <name type="scientific">Camellia sinensis</name>
    <name type="common">Tea plant</name>
    <name type="synonym">Thea sinensis</name>
    <dbReference type="NCBI Taxonomy" id="4442"/>
    <lineage>
        <taxon>Eukaryota</taxon>
        <taxon>Viridiplantae</taxon>
        <taxon>Streptophyta</taxon>
        <taxon>Embryophyta</taxon>
        <taxon>Tracheophyta</taxon>
        <taxon>Spermatophyta</taxon>
        <taxon>Magnoliopsida</taxon>
        <taxon>eudicotyledons</taxon>
        <taxon>Gunneridae</taxon>
        <taxon>Pentapetalae</taxon>
        <taxon>asterids</taxon>
        <taxon>Ericales</taxon>
        <taxon>Theaceae</taxon>
        <taxon>Camellia</taxon>
    </lineage>
</organism>
<protein>
    <recommendedName>
        <fullName evidence="3">Disease resistance R13L4/SHOC-2-like LRR domain-containing protein</fullName>
    </recommendedName>
</protein>
<dbReference type="Gene3D" id="3.80.10.10">
    <property type="entry name" value="Ribonuclease Inhibitor"/>
    <property type="match status" value="1"/>
</dbReference>
<dbReference type="PROSITE" id="PS51450">
    <property type="entry name" value="LRR"/>
    <property type="match status" value="2"/>
</dbReference>
<dbReference type="GO" id="GO:0006952">
    <property type="term" value="P:defense response"/>
    <property type="evidence" value="ECO:0007669"/>
    <property type="project" value="UniProtKB-ARBA"/>
</dbReference>
<dbReference type="InterPro" id="IPR001611">
    <property type="entry name" value="Leu-rich_rpt"/>
</dbReference>
<evidence type="ECO:0000256" key="1">
    <source>
        <dbReference type="ARBA" id="ARBA00022614"/>
    </source>
</evidence>
<comment type="caution">
    <text evidence="4">The sequence shown here is derived from an EMBL/GenBank/DDBJ whole genome shotgun (WGS) entry which is preliminary data.</text>
</comment>
<evidence type="ECO:0000256" key="2">
    <source>
        <dbReference type="ARBA" id="ARBA00022737"/>
    </source>
</evidence>
<dbReference type="SMART" id="SM00364">
    <property type="entry name" value="LRR_BAC"/>
    <property type="match status" value="3"/>
</dbReference>
<sequence>MLFGDANFITTLEDYVKVSRMLPEELMEVYDFNISNIPNFRVQAWATAKFYLEEVYPVLTKQRYLPPEIGCLKKLEYLDLSFNKMRSLPTEITYLNALISLKVTNNKLVELPSGLSSLQRLETLDLSNNRLSSLGCLELDSMHILQKLNLQIFPI</sequence>
<dbReference type="Proteomes" id="UP000593564">
    <property type="component" value="Unassembled WGS sequence"/>
</dbReference>
<reference evidence="5" key="1">
    <citation type="journal article" date="2020" name="Nat. Commun.">
        <title>Genome assembly of wild tea tree DASZ reveals pedigree and selection history of tea varieties.</title>
        <authorList>
            <person name="Zhang W."/>
            <person name="Zhang Y."/>
            <person name="Qiu H."/>
            <person name="Guo Y."/>
            <person name="Wan H."/>
            <person name="Zhang X."/>
            <person name="Scossa F."/>
            <person name="Alseekh S."/>
            <person name="Zhang Q."/>
            <person name="Wang P."/>
            <person name="Xu L."/>
            <person name="Schmidt M.H."/>
            <person name="Jia X."/>
            <person name="Li D."/>
            <person name="Zhu A."/>
            <person name="Guo F."/>
            <person name="Chen W."/>
            <person name="Ni D."/>
            <person name="Usadel B."/>
            <person name="Fernie A.R."/>
            <person name="Wen W."/>
        </authorList>
    </citation>
    <scope>NUCLEOTIDE SEQUENCE [LARGE SCALE GENOMIC DNA]</scope>
    <source>
        <strain evidence="5">cv. G240</strain>
    </source>
</reference>
<dbReference type="GO" id="GO:0051707">
    <property type="term" value="P:response to other organism"/>
    <property type="evidence" value="ECO:0007669"/>
    <property type="project" value="UniProtKB-ARBA"/>
</dbReference>
<dbReference type="InterPro" id="IPR032675">
    <property type="entry name" value="LRR_dom_sf"/>
</dbReference>
<reference evidence="4 5" key="2">
    <citation type="submission" date="2020-07" db="EMBL/GenBank/DDBJ databases">
        <title>Genome assembly of wild tea tree DASZ reveals pedigree and selection history of tea varieties.</title>
        <authorList>
            <person name="Zhang W."/>
        </authorList>
    </citation>
    <scope>NUCLEOTIDE SEQUENCE [LARGE SCALE GENOMIC DNA]</scope>
    <source>
        <strain evidence="5">cv. G240</strain>
        <tissue evidence="4">Leaf</tissue>
    </source>
</reference>
<gene>
    <name evidence="4" type="ORF">HYC85_017402</name>
</gene>
<dbReference type="PRINTS" id="PR00019">
    <property type="entry name" value="LEURICHRPT"/>
</dbReference>
<proteinExistence type="predicted"/>
<dbReference type="InterPro" id="IPR055414">
    <property type="entry name" value="LRR_R13L4/SHOC2-like"/>
</dbReference>
<keyword evidence="5" id="KW-1185">Reference proteome</keyword>
<dbReference type="PANTHER" id="PTHR24359:SF1">
    <property type="entry name" value="INHIBITOR OF NUCLEAR FACTOR KAPPA-B KINASE EPSILON SUBUNIT HOMOLOG 1-RELATED"/>
    <property type="match status" value="1"/>
</dbReference>
<evidence type="ECO:0000313" key="5">
    <source>
        <dbReference type="Proteomes" id="UP000593564"/>
    </source>
</evidence>
<keyword evidence="2" id="KW-0677">Repeat</keyword>
<dbReference type="AlphaFoldDB" id="A0A7J7GT20"/>
<dbReference type="InterPro" id="IPR003591">
    <property type="entry name" value="Leu-rich_rpt_typical-subtyp"/>
</dbReference>
<name>A0A7J7GT20_CAMSI</name>
<feature type="domain" description="Disease resistance R13L4/SHOC-2-like LRR" evidence="3">
    <location>
        <begin position="61"/>
        <end position="151"/>
    </location>
</feature>
<evidence type="ECO:0000259" key="3">
    <source>
        <dbReference type="Pfam" id="PF23598"/>
    </source>
</evidence>
<dbReference type="GO" id="GO:0004674">
    <property type="term" value="F:protein serine/threonine kinase activity"/>
    <property type="evidence" value="ECO:0007669"/>
    <property type="project" value="TreeGrafter"/>
</dbReference>
<dbReference type="EMBL" id="JACBKZ010000008">
    <property type="protein sequence ID" value="KAF5943325.1"/>
    <property type="molecule type" value="Genomic_DNA"/>
</dbReference>
<keyword evidence="1" id="KW-0433">Leucine-rich repeat</keyword>
<dbReference type="SMART" id="SM00369">
    <property type="entry name" value="LRR_TYP"/>
    <property type="match status" value="3"/>
</dbReference>
<dbReference type="SUPFAM" id="SSF52058">
    <property type="entry name" value="L domain-like"/>
    <property type="match status" value="1"/>
</dbReference>